<reference evidence="4" key="1">
    <citation type="submission" date="2018-08" db="EMBL/GenBank/DDBJ databases">
        <authorList>
            <person name="Im W.T."/>
        </authorList>
    </citation>
    <scope>NUCLEOTIDE SEQUENCE [LARGE SCALE GENOMIC DNA]</scope>
    <source>
        <strain evidence="4">LA-28</strain>
    </source>
</reference>
<dbReference type="PROSITE" id="PS51084">
    <property type="entry name" value="HIT_2"/>
    <property type="match status" value="1"/>
</dbReference>
<dbReference type="Proteomes" id="UP000262379">
    <property type="component" value="Unassembled WGS sequence"/>
</dbReference>
<dbReference type="InterPro" id="IPR026026">
    <property type="entry name" value="HIT_Hint"/>
</dbReference>
<protein>
    <submittedName>
        <fullName evidence="3">HIT domain-containing protein</fullName>
    </submittedName>
</protein>
<dbReference type="GO" id="GO:0003824">
    <property type="term" value="F:catalytic activity"/>
    <property type="evidence" value="ECO:0007669"/>
    <property type="project" value="InterPro"/>
</dbReference>
<evidence type="ECO:0000313" key="3">
    <source>
        <dbReference type="EMBL" id="RFC69588.1"/>
    </source>
</evidence>
<dbReference type="EMBL" id="QURN01000001">
    <property type="protein sequence ID" value="RFC69588.1"/>
    <property type="molecule type" value="Genomic_DNA"/>
</dbReference>
<dbReference type="AlphaFoldDB" id="A0A371XK33"/>
<gene>
    <name evidence="3" type="ORF">DY251_02360</name>
</gene>
<feature type="domain" description="HIT" evidence="2">
    <location>
        <begin position="46"/>
        <end position="115"/>
    </location>
</feature>
<comment type="caution">
    <text evidence="3">The sequence shown here is derived from an EMBL/GenBank/DDBJ whole genome shotgun (WGS) entry which is preliminary data.</text>
</comment>
<dbReference type="Pfam" id="PF01230">
    <property type="entry name" value="HIT"/>
    <property type="match status" value="1"/>
</dbReference>
<evidence type="ECO:0000313" key="4">
    <source>
        <dbReference type="Proteomes" id="UP000262379"/>
    </source>
</evidence>
<keyword evidence="4" id="KW-1185">Reference proteome</keyword>
<evidence type="ECO:0000259" key="2">
    <source>
        <dbReference type="PROSITE" id="PS51084"/>
    </source>
</evidence>
<comment type="caution">
    <text evidence="1">Lacks conserved residue(s) required for the propagation of feature annotation.</text>
</comment>
<evidence type="ECO:0000256" key="1">
    <source>
        <dbReference type="PROSITE-ProRule" id="PRU00464"/>
    </source>
</evidence>
<dbReference type="SUPFAM" id="SSF54197">
    <property type="entry name" value="HIT-like"/>
    <property type="match status" value="1"/>
</dbReference>
<accession>A0A371XK33</accession>
<proteinExistence type="predicted"/>
<dbReference type="InterPro" id="IPR011146">
    <property type="entry name" value="HIT-like"/>
</dbReference>
<sequence>MGGNLLAAVMQKGFELDRRLDADSEPLLWLGLCEMRLMNDRRWPWIVLVPQRSDIEELHELTPLDQAMLTFETNLVAQGLKQVTGCTKINVAALGNIVRQLHIHVVARNEGDPGWPGPVWGYGQREPYERTEMHQFKERLKKAL</sequence>
<organism evidence="3 4">
    <name type="scientific">Mesorhizobium denitrificans</name>
    <dbReference type="NCBI Taxonomy" id="2294114"/>
    <lineage>
        <taxon>Bacteria</taxon>
        <taxon>Pseudomonadati</taxon>
        <taxon>Pseudomonadota</taxon>
        <taxon>Alphaproteobacteria</taxon>
        <taxon>Hyphomicrobiales</taxon>
        <taxon>Phyllobacteriaceae</taxon>
        <taxon>Mesorhizobium</taxon>
    </lineage>
</organism>
<dbReference type="Gene3D" id="3.30.428.10">
    <property type="entry name" value="HIT-like"/>
    <property type="match status" value="1"/>
</dbReference>
<dbReference type="PIRSF" id="PIRSF000714">
    <property type="entry name" value="HIT"/>
    <property type="match status" value="1"/>
</dbReference>
<name>A0A371XK33_9HYPH</name>
<dbReference type="InterPro" id="IPR036265">
    <property type="entry name" value="HIT-like_sf"/>
</dbReference>